<dbReference type="InterPro" id="IPR011009">
    <property type="entry name" value="Kinase-like_dom_sf"/>
</dbReference>
<sequence>MSDLSRLSESRAVNNVLKNLDSIIREALHREICGFDLKEGNPRIVEAIVRKFLEHNSLIPPLQVQRASYALQKTLRWRRLSSPQALLEEAKSILPQLGLFQATFQQGKLVMWTKIDEEVMKRSSLVHESLSTSQGIMKLGLGAIELVASSLLADISGNDSDSNHSASCVVEFNIRDTYGGRRDNRSFRSVVHQALEGLVPLIHSHYPLLFEKIYIIRPCEEYLTRLEIPECLLTKTIILHNRDDLKLHLGVEAPPENGAARELPASGDSLELESIGKDVLQSVGKTETATKDYVTENEEESPSGSDQKSSTQPQPEPMETEPRLIYSENIGFPTIILDPEDLKTAEDLFPEKMGARVVFADSDMVTKFGHGVGLAEAEALHLASTRTTIPVPRLLSAYILDGTGYIIMSYEEGESLENYWDRVSKTEQDRILRCLHDYVRQMREIKGDFIGGLDRSPCRDGIFEAGYGDFQKYSYGPYQSEEDFNEGIVQALRDRIRPEVLAREDDEDSIFFTSEYILYQTVRGLRGHEIVFTHGGLHTSNIHVRPDGTPVILDWGLAGFWPEYWEFYRAMFNPPWRPIWDRMVEKIIPPYYLCGV</sequence>
<organism evidence="3 4">
    <name type="scientific">Byssochlamys spectabilis</name>
    <name type="common">Paecilomyces variotii</name>
    <dbReference type="NCBI Taxonomy" id="264951"/>
    <lineage>
        <taxon>Eukaryota</taxon>
        <taxon>Fungi</taxon>
        <taxon>Dikarya</taxon>
        <taxon>Ascomycota</taxon>
        <taxon>Pezizomycotina</taxon>
        <taxon>Eurotiomycetes</taxon>
        <taxon>Eurotiomycetidae</taxon>
        <taxon>Eurotiales</taxon>
        <taxon>Thermoascaceae</taxon>
        <taxon>Paecilomyces</taxon>
    </lineage>
</organism>
<keyword evidence="4" id="KW-1185">Reference proteome</keyword>
<dbReference type="VEuPathDB" id="FungiDB:C8Q69DRAFT_402954"/>
<dbReference type="GeneID" id="39597254"/>
<feature type="domain" description="Aminoglycoside phosphotransferase" evidence="2">
    <location>
        <begin position="375"/>
        <end position="576"/>
    </location>
</feature>
<keyword evidence="3" id="KW-0808">Transferase</keyword>
<evidence type="ECO:0000313" key="3">
    <source>
        <dbReference type="EMBL" id="RWQ94928.1"/>
    </source>
</evidence>
<dbReference type="RefSeq" id="XP_028484573.1">
    <property type="nucleotide sequence ID" value="XM_028627977.1"/>
</dbReference>
<dbReference type="InterPro" id="IPR002575">
    <property type="entry name" value="Aminoglycoside_PTrfase"/>
</dbReference>
<accession>A0A443HSX9</accession>
<reference evidence="3 4" key="1">
    <citation type="journal article" date="2018" name="Front. Microbiol.">
        <title>Genomic and genetic insights into a cosmopolitan fungus, Paecilomyces variotii (Eurotiales).</title>
        <authorList>
            <person name="Urquhart A.S."/>
            <person name="Mondo S.J."/>
            <person name="Makela M.R."/>
            <person name="Hane J.K."/>
            <person name="Wiebenga A."/>
            <person name="He G."/>
            <person name="Mihaltcheva S."/>
            <person name="Pangilinan J."/>
            <person name="Lipzen A."/>
            <person name="Barry K."/>
            <person name="de Vries R.P."/>
            <person name="Grigoriev I.V."/>
            <person name="Idnurm A."/>
        </authorList>
    </citation>
    <scope>NUCLEOTIDE SEQUENCE [LARGE SCALE GENOMIC DNA]</scope>
    <source>
        <strain evidence="3 4">CBS 101075</strain>
    </source>
</reference>
<evidence type="ECO:0000256" key="1">
    <source>
        <dbReference type="SAM" id="MobiDB-lite"/>
    </source>
</evidence>
<evidence type="ECO:0000313" key="4">
    <source>
        <dbReference type="Proteomes" id="UP000283841"/>
    </source>
</evidence>
<dbReference type="STRING" id="264951.A0A443HSX9"/>
<dbReference type="PANTHER" id="PTHR21310:SF15">
    <property type="entry name" value="AMINOGLYCOSIDE PHOSPHOTRANSFERASE DOMAIN-CONTAINING PROTEIN"/>
    <property type="match status" value="1"/>
</dbReference>
<dbReference type="Proteomes" id="UP000283841">
    <property type="component" value="Unassembled WGS sequence"/>
</dbReference>
<evidence type="ECO:0000259" key="2">
    <source>
        <dbReference type="Pfam" id="PF01636"/>
    </source>
</evidence>
<dbReference type="InterPro" id="IPR051678">
    <property type="entry name" value="AGP_Transferase"/>
</dbReference>
<dbReference type="Pfam" id="PF01636">
    <property type="entry name" value="APH"/>
    <property type="match status" value="1"/>
</dbReference>
<comment type="caution">
    <text evidence="3">The sequence shown here is derived from an EMBL/GenBank/DDBJ whole genome shotgun (WGS) entry which is preliminary data.</text>
</comment>
<dbReference type="GO" id="GO:0016301">
    <property type="term" value="F:kinase activity"/>
    <property type="evidence" value="ECO:0007669"/>
    <property type="project" value="UniProtKB-KW"/>
</dbReference>
<name>A0A443HSX9_BYSSP</name>
<gene>
    <name evidence="3" type="ORF">C8Q69DRAFT_402954</name>
</gene>
<feature type="region of interest" description="Disordered" evidence="1">
    <location>
        <begin position="286"/>
        <end position="319"/>
    </location>
</feature>
<dbReference type="AlphaFoldDB" id="A0A443HSX9"/>
<dbReference type="SUPFAM" id="SSF56112">
    <property type="entry name" value="Protein kinase-like (PK-like)"/>
    <property type="match status" value="1"/>
</dbReference>
<protein>
    <submittedName>
        <fullName evidence="3">Kinase-like domain-containing protein</fullName>
    </submittedName>
</protein>
<keyword evidence="3" id="KW-0418">Kinase</keyword>
<dbReference type="EMBL" id="RCNU01000006">
    <property type="protein sequence ID" value="RWQ94928.1"/>
    <property type="molecule type" value="Genomic_DNA"/>
</dbReference>
<proteinExistence type="predicted"/>
<dbReference type="PANTHER" id="PTHR21310">
    <property type="entry name" value="AMINOGLYCOSIDE PHOSPHOTRANSFERASE-RELATED-RELATED"/>
    <property type="match status" value="1"/>
</dbReference>